<dbReference type="EMBL" id="QGNW01000015">
    <property type="protein sequence ID" value="RVX16501.1"/>
    <property type="molecule type" value="Genomic_DNA"/>
</dbReference>
<evidence type="ECO:0000313" key="2">
    <source>
        <dbReference type="Proteomes" id="UP000288805"/>
    </source>
</evidence>
<accession>A0A438K5N0</accession>
<reference evidence="1 2" key="1">
    <citation type="journal article" date="2018" name="PLoS Genet.">
        <title>Population sequencing reveals clonal diversity and ancestral inbreeding in the grapevine cultivar Chardonnay.</title>
        <authorList>
            <person name="Roach M.J."/>
            <person name="Johnson D.L."/>
            <person name="Bohlmann J."/>
            <person name="van Vuuren H.J."/>
            <person name="Jones S.J."/>
            <person name="Pretorius I.S."/>
            <person name="Schmidt S.A."/>
            <person name="Borneman A.R."/>
        </authorList>
    </citation>
    <scope>NUCLEOTIDE SEQUENCE [LARGE SCALE GENOMIC DNA]</scope>
    <source>
        <strain evidence="2">cv. Chardonnay</strain>
        <tissue evidence="1">Leaf</tissue>
    </source>
</reference>
<keyword evidence="1" id="KW-0689">Ribosomal protein</keyword>
<gene>
    <name evidence="1" type="primary">RPS9B</name>
    <name evidence="1" type="ORF">CK203_006055</name>
</gene>
<dbReference type="GO" id="GO:0005840">
    <property type="term" value="C:ribosome"/>
    <property type="evidence" value="ECO:0007669"/>
    <property type="project" value="UniProtKB-KW"/>
</dbReference>
<proteinExistence type="predicted"/>
<organism evidence="1 2">
    <name type="scientific">Vitis vinifera</name>
    <name type="common">Grape</name>
    <dbReference type="NCBI Taxonomy" id="29760"/>
    <lineage>
        <taxon>Eukaryota</taxon>
        <taxon>Viridiplantae</taxon>
        <taxon>Streptophyta</taxon>
        <taxon>Embryophyta</taxon>
        <taxon>Tracheophyta</taxon>
        <taxon>Spermatophyta</taxon>
        <taxon>Magnoliopsida</taxon>
        <taxon>eudicotyledons</taxon>
        <taxon>Gunneridae</taxon>
        <taxon>Pentapetalae</taxon>
        <taxon>rosids</taxon>
        <taxon>Vitales</taxon>
        <taxon>Vitaceae</taxon>
        <taxon>Viteae</taxon>
        <taxon>Vitis</taxon>
    </lineage>
</organism>
<keyword evidence="1" id="KW-0687">Ribonucleoprotein</keyword>
<dbReference type="Proteomes" id="UP000288805">
    <property type="component" value="Unassembled WGS sequence"/>
</dbReference>
<comment type="caution">
    <text evidence="1">The sequence shown here is derived from an EMBL/GenBank/DDBJ whole genome shotgun (WGS) entry which is preliminary data.</text>
</comment>
<protein>
    <submittedName>
        <fullName evidence="1">40S ribosomal protein S9-1</fullName>
    </submittedName>
</protein>
<name>A0A438K5N0_VITVI</name>
<dbReference type="AlphaFoldDB" id="A0A438K5N0"/>
<evidence type="ECO:0000313" key="1">
    <source>
        <dbReference type="EMBL" id="RVX16501.1"/>
    </source>
</evidence>
<sequence>MIVFHQSKPSIPIKHLSHRALSIPFVFIPISLTLLDSHANDVHAQGHLHHATSISYSSFPYPRTSLTHHLSIPAKLTKPSFLVRMDSRKHGDFSLTSPLGGGRPGRVKRKGLKVAAKKAAGGADDARLERWAVREFGAFGLAHGDGFGFGLEPSPSMLKEGL</sequence>